<dbReference type="AlphaFoldDB" id="A0A1Y3AV76"/>
<name>A0A1Y3AV76_EURMA</name>
<gene>
    <name evidence="2" type="ORF">BLA29_005535</name>
</gene>
<sequence>TNGHDGEDKDKNGIDEQTETKDQKSDDKEKENDGESSVAENGGQNKENEPSMEAKNLNPILQRASNHLEDLLIDMKSDCARIPQTVQRIPSIANRLQLAPRTVPSNSAGQHHSQHHQPQHTTMLASNSLLSSNHHHHQRI</sequence>
<feature type="compositionally biased region" description="Basic and acidic residues" evidence="1">
    <location>
        <begin position="1"/>
        <end position="33"/>
    </location>
</feature>
<evidence type="ECO:0000256" key="1">
    <source>
        <dbReference type="SAM" id="MobiDB-lite"/>
    </source>
</evidence>
<proteinExistence type="predicted"/>
<keyword evidence="3" id="KW-1185">Reference proteome</keyword>
<evidence type="ECO:0000313" key="2">
    <source>
        <dbReference type="EMBL" id="OTF72382.1"/>
    </source>
</evidence>
<dbReference type="Proteomes" id="UP000194236">
    <property type="component" value="Unassembled WGS sequence"/>
</dbReference>
<feature type="non-terminal residue" evidence="2">
    <location>
        <position position="1"/>
    </location>
</feature>
<reference evidence="2 3" key="1">
    <citation type="submission" date="2017-03" db="EMBL/GenBank/DDBJ databases">
        <title>Genome Survey of Euroglyphus maynei.</title>
        <authorList>
            <person name="Arlian L.G."/>
            <person name="Morgan M.S."/>
            <person name="Rider S.D."/>
        </authorList>
    </citation>
    <scope>NUCLEOTIDE SEQUENCE [LARGE SCALE GENOMIC DNA]</scope>
    <source>
        <strain evidence="2">Arlian Lab</strain>
        <tissue evidence="2">Whole body</tissue>
    </source>
</reference>
<organism evidence="2 3">
    <name type="scientific">Euroglyphus maynei</name>
    <name type="common">Mayne's house dust mite</name>
    <dbReference type="NCBI Taxonomy" id="6958"/>
    <lineage>
        <taxon>Eukaryota</taxon>
        <taxon>Metazoa</taxon>
        <taxon>Ecdysozoa</taxon>
        <taxon>Arthropoda</taxon>
        <taxon>Chelicerata</taxon>
        <taxon>Arachnida</taxon>
        <taxon>Acari</taxon>
        <taxon>Acariformes</taxon>
        <taxon>Sarcoptiformes</taxon>
        <taxon>Astigmata</taxon>
        <taxon>Psoroptidia</taxon>
        <taxon>Analgoidea</taxon>
        <taxon>Pyroglyphidae</taxon>
        <taxon>Pyroglyphinae</taxon>
        <taxon>Euroglyphus</taxon>
    </lineage>
</organism>
<feature type="region of interest" description="Disordered" evidence="1">
    <location>
        <begin position="1"/>
        <end position="61"/>
    </location>
</feature>
<protein>
    <submittedName>
        <fullName evidence="2">Uncharacterized protein</fullName>
    </submittedName>
</protein>
<accession>A0A1Y3AV76</accession>
<evidence type="ECO:0000313" key="3">
    <source>
        <dbReference type="Proteomes" id="UP000194236"/>
    </source>
</evidence>
<comment type="caution">
    <text evidence="2">The sequence shown here is derived from an EMBL/GenBank/DDBJ whole genome shotgun (WGS) entry which is preliminary data.</text>
</comment>
<dbReference type="EMBL" id="MUJZ01056432">
    <property type="protein sequence ID" value="OTF72382.1"/>
    <property type="molecule type" value="Genomic_DNA"/>
</dbReference>